<reference evidence="2" key="1">
    <citation type="journal article" date="2020" name="Nat. Commun.">
        <title>Genome assembly of wild tea tree DASZ reveals pedigree and selection history of tea varieties.</title>
        <authorList>
            <person name="Zhang W."/>
            <person name="Zhang Y."/>
            <person name="Qiu H."/>
            <person name="Guo Y."/>
            <person name="Wan H."/>
            <person name="Zhang X."/>
            <person name="Scossa F."/>
            <person name="Alseekh S."/>
            <person name="Zhang Q."/>
            <person name="Wang P."/>
            <person name="Xu L."/>
            <person name="Schmidt M.H."/>
            <person name="Jia X."/>
            <person name="Li D."/>
            <person name="Zhu A."/>
            <person name="Guo F."/>
            <person name="Chen W."/>
            <person name="Ni D."/>
            <person name="Usadel B."/>
            <person name="Fernie A.R."/>
            <person name="Wen W."/>
        </authorList>
    </citation>
    <scope>NUCLEOTIDE SEQUENCE [LARGE SCALE GENOMIC DNA]</scope>
    <source>
        <strain evidence="2">cv. G240</strain>
    </source>
</reference>
<evidence type="ECO:0000313" key="1">
    <source>
        <dbReference type="EMBL" id="KAF5933864.1"/>
    </source>
</evidence>
<name>A0A7J7G3F4_CAMSI</name>
<organism evidence="1 2">
    <name type="scientific">Camellia sinensis</name>
    <name type="common">Tea plant</name>
    <name type="synonym">Thea sinensis</name>
    <dbReference type="NCBI Taxonomy" id="4442"/>
    <lineage>
        <taxon>Eukaryota</taxon>
        <taxon>Viridiplantae</taxon>
        <taxon>Streptophyta</taxon>
        <taxon>Embryophyta</taxon>
        <taxon>Tracheophyta</taxon>
        <taxon>Spermatophyta</taxon>
        <taxon>Magnoliopsida</taxon>
        <taxon>eudicotyledons</taxon>
        <taxon>Gunneridae</taxon>
        <taxon>Pentapetalae</taxon>
        <taxon>asterids</taxon>
        <taxon>Ericales</taxon>
        <taxon>Theaceae</taxon>
        <taxon>Camellia</taxon>
    </lineage>
</organism>
<dbReference type="EMBL" id="JACBKZ010000014">
    <property type="protein sequence ID" value="KAF5933864.1"/>
    <property type="molecule type" value="Genomic_DNA"/>
</dbReference>
<protein>
    <submittedName>
        <fullName evidence="1">Uncharacterized protein</fullName>
    </submittedName>
</protein>
<comment type="caution">
    <text evidence="1">The sequence shown here is derived from an EMBL/GenBank/DDBJ whole genome shotgun (WGS) entry which is preliminary data.</text>
</comment>
<dbReference type="Proteomes" id="UP000593564">
    <property type="component" value="Unassembled WGS sequence"/>
</dbReference>
<sequence>MPIVLSLIIGGGRYCLLLEMDYEYYRRMDYVSESRLRASPPDFETLLCFASICELGSVFSSRRRERSRRPSLSGSGLLFVVVDHYFRLETSFRFLEPSVVRLESCNPNPRPSCIEMRDWWHEDRGLHSLELVQ</sequence>
<gene>
    <name evidence="1" type="ORF">HYC85_030035</name>
</gene>
<reference evidence="1 2" key="2">
    <citation type="submission" date="2020-07" db="EMBL/GenBank/DDBJ databases">
        <title>Genome assembly of wild tea tree DASZ reveals pedigree and selection history of tea varieties.</title>
        <authorList>
            <person name="Zhang W."/>
        </authorList>
    </citation>
    <scope>NUCLEOTIDE SEQUENCE [LARGE SCALE GENOMIC DNA]</scope>
    <source>
        <strain evidence="2">cv. G240</strain>
        <tissue evidence="1">Leaf</tissue>
    </source>
</reference>
<proteinExistence type="predicted"/>
<accession>A0A7J7G3F4</accession>
<dbReference type="AlphaFoldDB" id="A0A7J7G3F4"/>
<evidence type="ECO:0000313" key="2">
    <source>
        <dbReference type="Proteomes" id="UP000593564"/>
    </source>
</evidence>
<keyword evidence="2" id="KW-1185">Reference proteome</keyword>